<dbReference type="EMBL" id="NEVP01000002">
    <property type="protein sequence ID" value="OZI54494.1"/>
    <property type="molecule type" value="Genomic_DNA"/>
</dbReference>
<organism evidence="2 3">
    <name type="scientific">Bordetella genomosp. 5</name>
    <dbReference type="NCBI Taxonomy" id="1395608"/>
    <lineage>
        <taxon>Bacteria</taxon>
        <taxon>Pseudomonadati</taxon>
        <taxon>Pseudomonadota</taxon>
        <taxon>Betaproteobacteria</taxon>
        <taxon>Burkholderiales</taxon>
        <taxon>Alcaligenaceae</taxon>
        <taxon>Bordetella</taxon>
    </lineage>
</organism>
<comment type="caution">
    <text evidence="2">The sequence shown here is derived from an EMBL/GenBank/DDBJ whole genome shotgun (WGS) entry which is preliminary data.</text>
</comment>
<dbReference type="OrthoDB" id="5296536at2"/>
<dbReference type="RefSeq" id="WP_094798768.1">
    <property type="nucleotide sequence ID" value="NZ_NEVN01000003.1"/>
</dbReference>
<comment type="similarity">
    <text evidence="1">Belongs to the BolA/IbaG family.</text>
</comment>
<dbReference type="Proteomes" id="UP000216913">
    <property type="component" value="Unassembled WGS sequence"/>
</dbReference>
<dbReference type="InterPro" id="IPR036065">
    <property type="entry name" value="BolA-like_sf"/>
</dbReference>
<dbReference type="InterPro" id="IPR002634">
    <property type="entry name" value="BolA"/>
</dbReference>
<dbReference type="GO" id="GO:0016226">
    <property type="term" value="P:iron-sulfur cluster assembly"/>
    <property type="evidence" value="ECO:0007669"/>
    <property type="project" value="TreeGrafter"/>
</dbReference>
<protein>
    <submittedName>
        <fullName evidence="2">BolA family transcriptional regulator</fullName>
    </submittedName>
</protein>
<dbReference type="PANTHER" id="PTHR46230">
    <property type="match status" value="1"/>
</dbReference>
<dbReference type="SUPFAM" id="SSF82657">
    <property type="entry name" value="BolA-like"/>
    <property type="match status" value="1"/>
</dbReference>
<dbReference type="Gene3D" id="3.30.300.90">
    <property type="entry name" value="BolA-like"/>
    <property type="match status" value="1"/>
</dbReference>
<sequence>MTSDTSQTPLDPLDPLDRLEIIRARLAPLAPLRLDIEDESHLHAGHAGAKGGAAHYRVVIVSDQFTGLRPVARHRLVYDRLQDLMPFPIHALALDAQAPSSK</sequence>
<dbReference type="PANTHER" id="PTHR46230:SF7">
    <property type="entry name" value="BOLA-LIKE PROTEIN 1"/>
    <property type="match status" value="1"/>
</dbReference>
<name>A0A261TXS4_9BORD</name>
<gene>
    <name evidence="2" type="ORF">CAL25_04515</name>
</gene>
<dbReference type="AlphaFoldDB" id="A0A261TXS4"/>
<dbReference type="Pfam" id="PF01722">
    <property type="entry name" value="BolA"/>
    <property type="match status" value="1"/>
</dbReference>
<keyword evidence="3" id="KW-1185">Reference proteome</keyword>
<reference evidence="2 3" key="1">
    <citation type="submission" date="2017-05" db="EMBL/GenBank/DDBJ databases">
        <title>Complete and WGS of Bordetella genogroups.</title>
        <authorList>
            <person name="Spilker T."/>
            <person name="LiPuma J."/>
        </authorList>
    </citation>
    <scope>NUCLEOTIDE SEQUENCE [LARGE SCALE GENOMIC DNA]</scope>
    <source>
        <strain evidence="2 3">AU10456</strain>
    </source>
</reference>
<evidence type="ECO:0000256" key="1">
    <source>
        <dbReference type="RuleBase" id="RU003860"/>
    </source>
</evidence>
<evidence type="ECO:0000313" key="3">
    <source>
        <dbReference type="Proteomes" id="UP000216913"/>
    </source>
</evidence>
<proteinExistence type="inferred from homology"/>
<accession>A0A261TXS4</accession>
<evidence type="ECO:0000313" key="2">
    <source>
        <dbReference type="EMBL" id="OZI54494.1"/>
    </source>
</evidence>